<evidence type="ECO:0000259" key="1">
    <source>
        <dbReference type="PROSITE" id="PS50943"/>
    </source>
</evidence>
<dbReference type="InterPro" id="IPR010982">
    <property type="entry name" value="Lambda_DNA-bd_dom_sf"/>
</dbReference>
<sequence length="288" mass="32568">MVRSKHVPTVASARLARELREQRVRAGLSQETVAERMGWAESKLYRIENDKSRLLQRDVRRLVELYGLGDEESHALLALSQSAGEPDWWHSYSGAIPEWFQIYVVLESSACEIQGYESELVPGIMQTDGYARAIMSTAPAPYPESDIDDTVAIRATRQSRLTGDDPVSAWMVLNEAVIRRIVGNRTVMHEQIERLIALGSRPNVTLQVLPFDVGAHSAMHGSFMYLKFTEPTDPDKVYLEHQIGALYTQKPEELDRYRLMFDYLRAQALGPEQTLSLLRQVAAEFASS</sequence>
<protein>
    <submittedName>
        <fullName evidence="2">Helix-turn-helix protein</fullName>
    </submittedName>
</protein>
<dbReference type="GO" id="GO:0003677">
    <property type="term" value="F:DNA binding"/>
    <property type="evidence" value="ECO:0007669"/>
    <property type="project" value="InterPro"/>
</dbReference>
<feature type="domain" description="HTH cro/C1-type" evidence="1">
    <location>
        <begin position="19"/>
        <end position="74"/>
    </location>
</feature>
<comment type="caution">
    <text evidence="2">The sequence shown here is derived from an EMBL/GenBank/DDBJ whole genome shotgun (WGS) entry which is preliminary data.</text>
</comment>
<dbReference type="Proteomes" id="UP000272400">
    <property type="component" value="Unassembled WGS sequence"/>
</dbReference>
<dbReference type="EMBL" id="RJKE01000001">
    <property type="protein sequence ID" value="ROO87365.1"/>
    <property type="molecule type" value="Genomic_DNA"/>
</dbReference>
<gene>
    <name evidence="2" type="ORF">EDD29_4967</name>
</gene>
<evidence type="ECO:0000313" key="3">
    <source>
        <dbReference type="Proteomes" id="UP000272400"/>
    </source>
</evidence>
<dbReference type="AlphaFoldDB" id="A0A3N1D1F9"/>
<keyword evidence="3" id="KW-1185">Reference proteome</keyword>
<name>A0A3N1D1F9_9ACTN</name>
<dbReference type="CDD" id="cd00093">
    <property type="entry name" value="HTH_XRE"/>
    <property type="match status" value="1"/>
</dbReference>
<dbReference type="InterPro" id="IPR043917">
    <property type="entry name" value="DUF5753"/>
</dbReference>
<dbReference type="Pfam" id="PF13560">
    <property type="entry name" value="HTH_31"/>
    <property type="match status" value="1"/>
</dbReference>
<dbReference type="InterPro" id="IPR001387">
    <property type="entry name" value="Cro/C1-type_HTH"/>
</dbReference>
<dbReference type="Pfam" id="PF19054">
    <property type="entry name" value="DUF5753"/>
    <property type="match status" value="1"/>
</dbReference>
<dbReference type="RefSeq" id="WP_123666656.1">
    <property type="nucleotide sequence ID" value="NZ_RJKE01000001.1"/>
</dbReference>
<proteinExistence type="predicted"/>
<accession>A0A3N1D1F9</accession>
<evidence type="ECO:0000313" key="2">
    <source>
        <dbReference type="EMBL" id="ROO87365.1"/>
    </source>
</evidence>
<dbReference type="OrthoDB" id="5177725at2"/>
<dbReference type="SUPFAM" id="SSF47413">
    <property type="entry name" value="lambda repressor-like DNA-binding domains"/>
    <property type="match status" value="1"/>
</dbReference>
<dbReference type="PROSITE" id="PS50943">
    <property type="entry name" value="HTH_CROC1"/>
    <property type="match status" value="1"/>
</dbReference>
<organism evidence="2 3">
    <name type="scientific">Actinocorallia herbida</name>
    <dbReference type="NCBI Taxonomy" id="58109"/>
    <lineage>
        <taxon>Bacteria</taxon>
        <taxon>Bacillati</taxon>
        <taxon>Actinomycetota</taxon>
        <taxon>Actinomycetes</taxon>
        <taxon>Streptosporangiales</taxon>
        <taxon>Thermomonosporaceae</taxon>
        <taxon>Actinocorallia</taxon>
    </lineage>
</organism>
<dbReference type="Gene3D" id="1.10.260.40">
    <property type="entry name" value="lambda repressor-like DNA-binding domains"/>
    <property type="match status" value="1"/>
</dbReference>
<dbReference type="SMART" id="SM00530">
    <property type="entry name" value="HTH_XRE"/>
    <property type="match status" value="1"/>
</dbReference>
<reference evidence="2 3" key="1">
    <citation type="submission" date="2018-11" db="EMBL/GenBank/DDBJ databases">
        <title>Sequencing the genomes of 1000 actinobacteria strains.</title>
        <authorList>
            <person name="Klenk H.-P."/>
        </authorList>
    </citation>
    <scope>NUCLEOTIDE SEQUENCE [LARGE SCALE GENOMIC DNA]</scope>
    <source>
        <strain evidence="2 3">DSM 44254</strain>
    </source>
</reference>